<evidence type="ECO:0000313" key="1">
    <source>
        <dbReference type="EMBL" id="SDY90517.1"/>
    </source>
</evidence>
<evidence type="ECO:0008006" key="3">
    <source>
        <dbReference type="Google" id="ProtNLM"/>
    </source>
</evidence>
<keyword evidence="2" id="KW-1185">Reference proteome</keyword>
<dbReference type="AlphaFoldDB" id="A0A1H3NNI7"/>
<name>A0A1H3NNI7_9ACTN</name>
<evidence type="ECO:0000313" key="2">
    <source>
        <dbReference type="Proteomes" id="UP000199632"/>
    </source>
</evidence>
<dbReference type="EMBL" id="FNQB01000001">
    <property type="protein sequence ID" value="SDY90517.1"/>
    <property type="molecule type" value="Genomic_DNA"/>
</dbReference>
<gene>
    <name evidence="1" type="ORF">SAMN05421684_2208</name>
</gene>
<proteinExistence type="predicted"/>
<organism evidence="1 2">
    <name type="scientific">Asanoa ishikariensis</name>
    <dbReference type="NCBI Taxonomy" id="137265"/>
    <lineage>
        <taxon>Bacteria</taxon>
        <taxon>Bacillati</taxon>
        <taxon>Actinomycetota</taxon>
        <taxon>Actinomycetes</taxon>
        <taxon>Micromonosporales</taxon>
        <taxon>Micromonosporaceae</taxon>
        <taxon>Asanoa</taxon>
    </lineage>
</organism>
<sequence length="102" mass="10802">MLASTDVALVGLFSAKDRAYGARLDVLAANVEAHGGRVVSRHVQRRGVSHGGAHKMAVPFSRRTLLSRGKAREIAQACRAAEVGAVVFVNPLTEHQRTASGT</sequence>
<dbReference type="Proteomes" id="UP000199632">
    <property type="component" value="Unassembled WGS sequence"/>
</dbReference>
<protein>
    <recommendedName>
        <fullName evidence="3">GTPase HflX N-terminal domain-containing protein</fullName>
    </recommendedName>
</protein>
<accession>A0A1H3NNI7</accession>
<dbReference type="STRING" id="137265.SAMN05421684_2208"/>
<reference evidence="2" key="1">
    <citation type="submission" date="2016-10" db="EMBL/GenBank/DDBJ databases">
        <authorList>
            <person name="Varghese N."/>
            <person name="Submissions S."/>
        </authorList>
    </citation>
    <scope>NUCLEOTIDE SEQUENCE [LARGE SCALE GENOMIC DNA]</scope>
    <source>
        <strain evidence="2">DSM 44718</strain>
    </source>
</reference>